<dbReference type="KEGG" id="hgl:106007959"/>
<proteinExistence type="predicted"/>
<feature type="signal peptide" evidence="1">
    <location>
        <begin position="1"/>
        <end position="22"/>
    </location>
</feature>
<feature type="chain" id="PRO_5043971461" evidence="1">
    <location>
        <begin position="23"/>
        <end position="54"/>
    </location>
</feature>
<dbReference type="GO" id="GO:0031704">
    <property type="term" value="F:apelin receptor binding"/>
    <property type="evidence" value="ECO:0007669"/>
    <property type="project" value="InterPro"/>
</dbReference>
<sequence>MRFQPIFCAFLIFMMSLLLIKGQRPGNLALRRKLCGHNCFQRRCLPLHSLVPFP</sequence>
<evidence type="ECO:0000313" key="3">
    <source>
        <dbReference type="RefSeq" id="XP_012922118.1"/>
    </source>
</evidence>
<dbReference type="AlphaFoldDB" id="A0AAX6QLM3"/>
<evidence type="ECO:0000313" key="2">
    <source>
        <dbReference type="Proteomes" id="UP000694906"/>
    </source>
</evidence>
<protein>
    <submittedName>
        <fullName evidence="3">Apelin receptor early endogenous ligand-like</fullName>
    </submittedName>
</protein>
<accession>A0AAX6QLM3</accession>
<reference evidence="3" key="1">
    <citation type="submission" date="2025-08" db="UniProtKB">
        <authorList>
            <consortium name="RefSeq"/>
        </authorList>
    </citation>
    <scope>IDENTIFICATION</scope>
</reference>
<dbReference type="CDD" id="cd20244">
    <property type="entry name" value="Toddler"/>
    <property type="match status" value="1"/>
</dbReference>
<dbReference type="GO" id="GO:0007507">
    <property type="term" value="P:heart development"/>
    <property type="evidence" value="ECO:0007669"/>
    <property type="project" value="InterPro"/>
</dbReference>
<dbReference type="InterPro" id="IPR047853">
    <property type="entry name" value="ELA"/>
</dbReference>
<dbReference type="GeneID" id="106007959"/>
<dbReference type="GO" id="GO:0060183">
    <property type="term" value="P:apelin receptor signaling pathway"/>
    <property type="evidence" value="ECO:0007669"/>
    <property type="project" value="InterPro"/>
</dbReference>
<evidence type="ECO:0000256" key="1">
    <source>
        <dbReference type="SAM" id="SignalP"/>
    </source>
</evidence>
<dbReference type="RefSeq" id="XP_012922118.1">
    <property type="nucleotide sequence ID" value="XM_013066664.1"/>
</dbReference>
<dbReference type="Pfam" id="PF22050">
    <property type="entry name" value="Toddler"/>
    <property type="match status" value="1"/>
</dbReference>
<name>A0AAX6QLM3_HETGA</name>
<dbReference type="Proteomes" id="UP000694906">
    <property type="component" value="Unplaced"/>
</dbReference>
<keyword evidence="1" id="KW-0732">Signal</keyword>
<keyword evidence="2" id="KW-1185">Reference proteome</keyword>
<organism evidence="2 3">
    <name type="scientific">Heterocephalus glaber</name>
    <name type="common">Naked mole rat</name>
    <dbReference type="NCBI Taxonomy" id="10181"/>
    <lineage>
        <taxon>Eukaryota</taxon>
        <taxon>Metazoa</taxon>
        <taxon>Chordata</taxon>
        <taxon>Craniata</taxon>
        <taxon>Vertebrata</taxon>
        <taxon>Euteleostomi</taxon>
        <taxon>Mammalia</taxon>
        <taxon>Eutheria</taxon>
        <taxon>Euarchontoglires</taxon>
        <taxon>Glires</taxon>
        <taxon>Rodentia</taxon>
        <taxon>Hystricomorpha</taxon>
        <taxon>Bathyergidae</taxon>
        <taxon>Heterocephalus</taxon>
    </lineage>
</organism>
<gene>
    <name evidence="3" type="primary">LOC106007959</name>
</gene>